<sequence length="78" mass="8359">MCVCVCLYSFSTSSGLAPLTSQVSLGVFTCVLLCTASAGSRTAFHLTLNTSSITSLPTGWFTSLPWLSTCQLNLRKYI</sequence>
<reference evidence="1" key="1">
    <citation type="submission" date="2015-07" db="EMBL/GenBank/DDBJ databases">
        <title>Elucidating the P. pachyrhizi secretome and potential effectors.</title>
        <authorList>
            <person name="de Carvalho M.C.C.G."/>
            <person name="Nascimento L.C."/>
            <person name="Darben L.M."/>
            <person name="Polizel-Podanosqui A.M."/>
            <person name="Lopes-Caitar V.S."/>
            <person name="Rocha C.S."/>
            <person name="Qi M."/>
            <person name="Carazolle M."/>
            <person name="Kuwahara M.K."/>
            <person name="Pereira G.A.G."/>
            <person name="Abdelnoor R.V."/>
            <person name="Whitham S.A."/>
            <person name="Marcelino-Guimaraes F.C."/>
        </authorList>
    </citation>
    <scope>NUCLEOTIDE SEQUENCE</scope>
</reference>
<dbReference type="EMBL" id="KT246946">
    <property type="protein sequence ID" value="ALL41037.1"/>
    <property type="molecule type" value="mRNA"/>
</dbReference>
<accession>A0A0S1MJK7</accession>
<name>A0A0S1MJK7_PHAPC</name>
<proteinExistence type="evidence at transcript level"/>
<evidence type="ECO:0000313" key="1">
    <source>
        <dbReference type="EMBL" id="ALL41037.1"/>
    </source>
</evidence>
<dbReference type="AlphaFoldDB" id="A0A0S1MJK7"/>
<organism evidence="1">
    <name type="scientific">Phakopsora pachyrhizi</name>
    <name type="common">Asian soybean rust disease fungus</name>
    <dbReference type="NCBI Taxonomy" id="170000"/>
    <lineage>
        <taxon>Eukaryota</taxon>
        <taxon>Fungi</taxon>
        <taxon>Dikarya</taxon>
        <taxon>Basidiomycota</taxon>
        <taxon>Pucciniomycotina</taxon>
        <taxon>Pucciniomycetes</taxon>
        <taxon>Pucciniales</taxon>
        <taxon>Phakopsoraceae</taxon>
        <taxon>Phakopsora</taxon>
    </lineage>
</organism>
<protein>
    <submittedName>
        <fullName evidence="1">Uncharacterized protein</fullName>
    </submittedName>
</protein>